<protein>
    <submittedName>
        <fullName evidence="1">Uncharacterized protein</fullName>
    </submittedName>
</protein>
<dbReference type="EMBL" id="MT141294">
    <property type="protein sequence ID" value="QJA57849.1"/>
    <property type="molecule type" value="Genomic_DNA"/>
</dbReference>
<name>A0A6M3IJX5_9ZZZZ</name>
<reference evidence="1" key="1">
    <citation type="submission" date="2020-03" db="EMBL/GenBank/DDBJ databases">
        <title>The deep terrestrial virosphere.</title>
        <authorList>
            <person name="Holmfeldt K."/>
            <person name="Nilsson E."/>
            <person name="Simone D."/>
            <person name="Lopez-Fernandez M."/>
            <person name="Wu X."/>
            <person name="de Brujin I."/>
            <person name="Lundin D."/>
            <person name="Andersson A."/>
            <person name="Bertilsson S."/>
            <person name="Dopson M."/>
        </authorList>
    </citation>
    <scope>NUCLEOTIDE SEQUENCE</scope>
    <source>
        <strain evidence="1">MM415B01546</strain>
    </source>
</reference>
<accession>A0A6M3IJX5</accession>
<organism evidence="1">
    <name type="scientific">viral metagenome</name>
    <dbReference type="NCBI Taxonomy" id="1070528"/>
    <lineage>
        <taxon>unclassified sequences</taxon>
        <taxon>metagenomes</taxon>
        <taxon>organismal metagenomes</taxon>
    </lineage>
</organism>
<proteinExistence type="predicted"/>
<gene>
    <name evidence="1" type="ORF">MM415B01546_0018</name>
</gene>
<evidence type="ECO:0000313" key="1">
    <source>
        <dbReference type="EMBL" id="QJA57849.1"/>
    </source>
</evidence>
<sequence>MRMVCGSCGAGIRVTSFPAKVKCPVCTKLHEFLQEIETYESVELHNWKDEVDLEFNLVDEE</sequence>
<dbReference type="AlphaFoldDB" id="A0A6M3IJX5"/>